<reference evidence="1" key="1">
    <citation type="submission" date="2021-08" db="EMBL/GenBank/DDBJ databases">
        <title>The first chromosome-level gecko genome reveals the dynamic sex chromosomes of Neotropical dwarf geckos (Sphaerodactylidae: Sphaerodactylus).</title>
        <authorList>
            <person name="Pinto B.J."/>
            <person name="Keating S.E."/>
            <person name="Gamble T."/>
        </authorList>
    </citation>
    <scope>NUCLEOTIDE SEQUENCE</scope>
    <source>
        <strain evidence="1">TG3544</strain>
    </source>
</reference>
<dbReference type="EMBL" id="CM037615">
    <property type="protein sequence ID" value="KAH8014085.1"/>
    <property type="molecule type" value="Genomic_DNA"/>
</dbReference>
<evidence type="ECO:0000313" key="1">
    <source>
        <dbReference type="EMBL" id="KAH8014085.1"/>
    </source>
</evidence>
<gene>
    <name evidence="1" type="ORF">K3G42_025433</name>
</gene>
<name>A0ACB8G3T1_9SAUR</name>
<sequence>MFEIGTRLRGEAANWLVGLVEEDVPEIHNLEQFLLAVHCRFEDPLAEEKARAALQRLRQGNRSVSDFVAEFRRLASRLRGWPEMVLVQLFKDALHPKVLQWSLVHGDPPTLMDWIKRAGDAELQIRQIHLDVWFKAILRRGDP</sequence>
<proteinExistence type="predicted"/>
<organism evidence="1 2">
    <name type="scientific">Sphaerodactylus townsendi</name>
    <dbReference type="NCBI Taxonomy" id="933632"/>
    <lineage>
        <taxon>Eukaryota</taxon>
        <taxon>Metazoa</taxon>
        <taxon>Chordata</taxon>
        <taxon>Craniata</taxon>
        <taxon>Vertebrata</taxon>
        <taxon>Euteleostomi</taxon>
        <taxon>Lepidosauria</taxon>
        <taxon>Squamata</taxon>
        <taxon>Bifurcata</taxon>
        <taxon>Gekkota</taxon>
        <taxon>Sphaerodactylidae</taxon>
        <taxon>Sphaerodactylus</taxon>
    </lineage>
</organism>
<dbReference type="Proteomes" id="UP000827872">
    <property type="component" value="Linkage Group LG02"/>
</dbReference>
<protein>
    <submittedName>
        <fullName evidence="1">Uncharacterized protein</fullName>
    </submittedName>
</protein>
<keyword evidence="2" id="KW-1185">Reference proteome</keyword>
<comment type="caution">
    <text evidence="1">The sequence shown here is derived from an EMBL/GenBank/DDBJ whole genome shotgun (WGS) entry which is preliminary data.</text>
</comment>
<accession>A0ACB8G3T1</accession>
<evidence type="ECO:0000313" key="2">
    <source>
        <dbReference type="Proteomes" id="UP000827872"/>
    </source>
</evidence>